<keyword evidence="6" id="KW-1185">Reference proteome</keyword>
<proteinExistence type="predicted"/>
<dbReference type="InterPro" id="IPR036390">
    <property type="entry name" value="WH_DNA-bd_sf"/>
</dbReference>
<dbReference type="InterPro" id="IPR011991">
    <property type="entry name" value="ArsR-like_HTH"/>
</dbReference>
<accession>A0ABN2A7K9</accession>
<gene>
    <name evidence="5" type="ORF">GCM10009788_15080</name>
</gene>
<keyword evidence="1" id="KW-0805">Transcription regulation</keyword>
<protein>
    <recommendedName>
        <fullName evidence="4">HTH arsR-type domain-containing protein</fullName>
    </recommendedName>
</protein>
<keyword evidence="3" id="KW-0804">Transcription</keyword>
<comment type="caution">
    <text evidence="5">The sequence shown here is derived from an EMBL/GenBank/DDBJ whole genome shotgun (WGS) entry which is preliminary data.</text>
</comment>
<dbReference type="PROSITE" id="PS50987">
    <property type="entry name" value="HTH_ARSR_2"/>
    <property type="match status" value="1"/>
</dbReference>
<dbReference type="PRINTS" id="PR00778">
    <property type="entry name" value="HTHARSR"/>
</dbReference>
<evidence type="ECO:0000313" key="6">
    <source>
        <dbReference type="Proteomes" id="UP001500842"/>
    </source>
</evidence>
<dbReference type="Proteomes" id="UP001500842">
    <property type="component" value="Unassembled WGS sequence"/>
</dbReference>
<name>A0ABN2A7K9_9ACTN</name>
<dbReference type="EMBL" id="BAAAOR010000012">
    <property type="protein sequence ID" value="GAA1511642.1"/>
    <property type="molecule type" value="Genomic_DNA"/>
</dbReference>
<sequence length="99" mass="10635">MSLVGDDYGPVTEFFGALASPVRAAVIHLLTERPHTVSEIGAALGASQPLVSQHLRVLRETGLVTTERSGRSTVYSLADDHVAHVFLDALVHTQENTDD</sequence>
<dbReference type="RefSeq" id="WP_141005795.1">
    <property type="nucleotide sequence ID" value="NZ_BAAAOR010000012.1"/>
</dbReference>
<dbReference type="InterPro" id="IPR001845">
    <property type="entry name" value="HTH_ArsR_DNA-bd_dom"/>
</dbReference>
<dbReference type="SMART" id="SM00418">
    <property type="entry name" value="HTH_ARSR"/>
    <property type="match status" value="1"/>
</dbReference>
<dbReference type="NCBIfam" id="NF033788">
    <property type="entry name" value="HTH_metalloreg"/>
    <property type="match status" value="1"/>
</dbReference>
<feature type="domain" description="HTH arsR-type" evidence="4">
    <location>
        <begin position="3"/>
        <end position="97"/>
    </location>
</feature>
<dbReference type="InterPro" id="IPR036388">
    <property type="entry name" value="WH-like_DNA-bd_sf"/>
</dbReference>
<evidence type="ECO:0000256" key="1">
    <source>
        <dbReference type="ARBA" id="ARBA00023015"/>
    </source>
</evidence>
<evidence type="ECO:0000259" key="4">
    <source>
        <dbReference type="PROSITE" id="PS50987"/>
    </source>
</evidence>
<evidence type="ECO:0000313" key="5">
    <source>
        <dbReference type="EMBL" id="GAA1511642.1"/>
    </source>
</evidence>
<dbReference type="InterPro" id="IPR051011">
    <property type="entry name" value="Metal_resp_trans_reg"/>
</dbReference>
<dbReference type="Pfam" id="PF01022">
    <property type="entry name" value="HTH_5"/>
    <property type="match status" value="1"/>
</dbReference>
<evidence type="ECO:0000256" key="2">
    <source>
        <dbReference type="ARBA" id="ARBA00023125"/>
    </source>
</evidence>
<dbReference type="Gene3D" id="1.10.10.10">
    <property type="entry name" value="Winged helix-like DNA-binding domain superfamily/Winged helix DNA-binding domain"/>
    <property type="match status" value="1"/>
</dbReference>
<organism evidence="5 6">
    <name type="scientific">Nocardioides humi</name>
    <dbReference type="NCBI Taxonomy" id="449461"/>
    <lineage>
        <taxon>Bacteria</taxon>
        <taxon>Bacillati</taxon>
        <taxon>Actinomycetota</taxon>
        <taxon>Actinomycetes</taxon>
        <taxon>Propionibacteriales</taxon>
        <taxon>Nocardioidaceae</taxon>
        <taxon>Nocardioides</taxon>
    </lineage>
</organism>
<dbReference type="SUPFAM" id="SSF46785">
    <property type="entry name" value="Winged helix' DNA-binding domain"/>
    <property type="match status" value="1"/>
</dbReference>
<keyword evidence="2" id="KW-0238">DNA-binding</keyword>
<dbReference type="PANTHER" id="PTHR43132">
    <property type="entry name" value="ARSENICAL RESISTANCE OPERON REPRESSOR ARSR-RELATED"/>
    <property type="match status" value="1"/>
</dbReference>
<dbReference type="PANTHER" id="PTHR43132:SF6">
    <property type="entry name" value="HTH-TYPE TRANSCRIPTIONAL REPRESSOR CZRA"/>
    <property type="match status" value="1"/>
</dbReference>
<reference evidence="5 6" key="1">
    <citation type="journal article" date="2019" name="Int. J. Syst. Evol. Microbiol.">
        <title>The Global Catalogue of Microorganisms (GCM) 10K type strain sequencing project: providing services to taxonomists for standard genome sequencing and annotation.</title>
        <authorList>
            <consortium name="The Broad Institute Genomics Platform"/>
            <consortium name="The Broad Institute Genome Sequencing Center for Infectious Disease"/>
            <person name="Wu L."/>
            <person name="Ma J."/>
        </authorList>
    </citation>
    <scope>NUCLEOTIDE SEQUENCE [LARGE SCALE GENOMIC DNA]</scope>
    <source>
        <strain evidence="5 6">JCM 14942</strain>
    </source>
</reference>
<evidence type="ECO:0000256" key="3">
    <source>
        <dbReference type="ARBA" id="ARBA00023163"/>
    </source>
</evidence>
<dbReference type="CDD" id="cd00090">
    <property type="entry name" value="HTH_ARSR"/>
    <property type="match status" value="1"/>
</dbReference>